<comment type="similarity">
    <text evidence="9">Belongs to the class-I aminoacyl-tRNA synthetase family.</text>
</comment>
<evidence type="ECO:0000256" key="6">
    <source>
        <dbReference type="ARBA" id="ARBA00023146"/>
    </source>
</evidence>
<name>A0ABU6YBG8_9FABA</name>
<keyword evidence="11" id="KW-1185">Reference proteome</keyword>
<sequence>MDLDGGKVEFLWSSKEINARADEYWPLVLDIAQKNNINRITSCSQIMGRSDQDELTVLSAQVFYPCMQCADVFFLKADICQLGMDQREVNVLAREYCDDIKRKNKPIILSHHMLPGLQQVQEKVIQVYSKGKKRCQKVIHLLPFSRKMRSRSECEDKEGILPSTDSGRKPLFGAH</sequence>
<gene>
    <name evidence="10" type="ORF">PIB30_029597</name>
</gene>
<keyword evidence="3 9" id="KW-0547">Nucleotide-binding</keyword>
<dbReference type="PANTHER" id="PTHR46264:SF4">
    <property type="entry name" value="TYROSINE--TRNA LIGASE, CYTOPLASMIC"/>
    <property type="match status" value="1"/>
</dbReference>
<evidence type="ECO:0000256" key="4">
    <source>
        <dbReference type="ARBA" id="ARBA00022840"/>
    </source>
</evidence>
<dbReference type="PANTHER" id="PTHR46264">
    <property type="entry name" value="TYROSINE-TRNA LIGASE"/>
    <property type="match status" value="1"/>
</dbReference>
<dbReference type="InterPro" id="IPR050489">
    <property type="entry name" value="Tyr-tRNA_synthase"/>
</dbReference>
<dbReference type="InterPro" id="IPR002305">
    <property type="entry name" value="aa-tRNA-synth_Ic"/>
</dbReference>
<dbReference type="EMBL" id="JASCZI010241776">
    <property type="protein sequence ID" value="MED6206741.1"/>
    <property type="molecule type" value="Genomic_DNA"/>
</dbReference>
<proteinExistence type="inferred from homology"/>
<protein>
    <recommendedName>
        <fullName evidence="1">tyrosine--tRNA ligase</fullName>
        <ecNumber evidence="1">6.1.1.1</ecNumber>
    </recommendedName>
    <alternativeName>
        <fullName evidence="7">Tyrosyl-tRNA synthetase</fullName>
    </alternativeName>
</protein>
<evidence type="ECO:0000256" key="8">
    <source>
        <dbReference type="ARBA" id="ARBA00048248"/>
    </source>
</evidence>
<dbReference type="EC" id="6.1.1.1" evidence="1"/>
<comment type="catalytic activity">
    <reaction evidence="8">
        <text>tRNA(Tyr) + L-tyrosine + ATP = L-tyrosyl-tRNA(Tyr) + AMP + diphosphate + H(+)</text>
        <dbReference type="Rhea" id="RHEA:10220"/>
        <dbReference type="Rhea" id="RHEA-COMP:9706"/>
        <dbReference type="Rhea" id="RHEA-COMP:9707"/>
        <dbReference type="ChEBI" id="CHEBI:15378"/>
        <dbReference type="ChEBI" id="CHEBI:30616"/>
        <dbReference type="ChEBI" id="CHEBI:33019"/>
        <dbReference type="ChEBI" id="CHEBI:58315"/>
        <dbReference type="ChEBI" id="CHEBI:78442"/>
        <dbReference type="ChEBI" id="CHEBI:78536"/>
        <dbReference type="ChEBI" id="CHEBI:456215"/>
        <dbReference type="EC" id="6.1.1.1"/>
    </reaction>
</comment>
<evidence type="ECO:0000256" key="3">
    <source>
        <dbReference type="ARBA" id="ARBA00022741"/>
    </source>
</evidence>
<evidence type="ECO:0000313" key="11">
    <source>
        <dbReference type="Proteomes" id="UP001341840"/>
    </source>
</evidence>
<accession>A0ABU6YBG8</accession>
<keyword evidence="2 9" id="KW-0436">Ligase</keyword>
<evidence type="ECO:0000256" key="9">
    <source>
        <dbReference type="RuleBase" id="RU363036"/>
    </source>
</evidence>
<organism evidence="10 11">
    <name type="scientific">Stylosanthes scabra</name>
    <dbReference type="NCBI Taxonomy" id="79078"/>
    <lineage>
        <taxon>Eukaryota</taxon>
        <taxon>Viridiplantae</taxon>
        <taxon>Streptophyta</taxon>
        <taxon>Embryophyta</taxon>
        <taxon>Tracheophyta</taxon>
        <taxon>Spermatophyta</taxon>
        <taxon>Magnoliopsida</taxon>
        <taxon>eudicotyledons</taxon>
        <taxon>Gunneridae</taxon>
        <taxon>Pentapetalae</taxon>
        <taxon>rosids</taxon>
        <taxon>fabids</taxon>
        <taxon>Fabales</taxon>
        <taxon>Fabaceae</taxon>
        <taxon>Papilionoideae</taxon>
        <taxon>50 kb inversion clade</taxon>
        <taxon>dalbergioids sensu lato</taxon>
        <taxon>Dalbergieae</taxon>
        <taxon>Pterocarpus clade</taxon>
        <taxon>Stylosanthes</taxon>
    </lineage>
</organism>
<evidence type="ECO:0000256" key="7">
    <source>
        <dbReference type="ARBA" id="ARBA00033323"/>
    </source>
</evidence>
<keyword evidence="4 9" id="KW-0067">ATP-binding</keyword>
<reference evidence="10 11" key="1">
    <citation type="journal article" date="2023" name="Plants (Basel)">
        <title>Bridging the Gap: Combining Genomics and Transcriptomics Approaches to Understand Stylosanthes scabra, an Orphan Legume from the Brazilian Caatinga.</title>
        <authorList>
            <person name="Ferreira-Neto J.R.C."/>
            <person name="da Silva M.D."/>
            <person name="Binneck E."/>
            <person name="de Melo N.F."/>
            <person name="da Silva R.H."/>
            <person name="de Melo A.L.T.M."/>
            <person name="Pandolfi V."/>
            <person name="Bustamante F.O."/>
            <person name="Brasileiro-Vidal A.C."/>
            <person name="Benko-Iseppon A.M."/>
        </authorList>
    </citation>
    <scope>NUCLEOTIDE SEQUENCE [LARGE SCALE GENOMIC DNA]</scope>
    <source>
        <tissue evidence="10">Leaves</tissue>
    </source>
</reference>
<comment type="caution">
    <text evidence="10">The sequence shown here is derived from an EMBL/GenBank/DDBJ whole genome shotgun (WGS) entry which is preliminary data.</text>
</comment>
<dbReference type="InterPro" id="IPR014729">
    <property type="entry name" value="Rossmann-like_a/b/a_fold"/>
</dbReference>
<dbReference type="Proteomes" id="UP001341840">
    <property type="component" value="Unassembled WGS sequence"/>
</dbReference>
<dbReference type="SUPFAM" id="SSF52374">
    <property type="entry name" value="Nucleotidylyl transferase"/>
    <property type="match status" value="1"/>
</dbReference>
<evidence type="ECO:0000256" key="5">
    <source>
        <dbReference type="ARBA" id="ARBA00022917"/>
    </source>
</evidence>
<keyword evidence="5 9" id="KW-0648">Protein biosynthesis</keyword>
<dbReference type="Gene3D" id="3.40.50.620">
    <property type="entry name" value="HUPs"/>
    <property type="match status" value="2"/>
</dbReference>
<evidence type="ECO:0000256" key="2">
    <source>
        <dbReference type="ARBA" id="ARBA00022598"/>
    </source>
</evidence>
<evidence type="ECO:0000256" key="1">
    <source>
        <dbReference type="ARBA" id="ARBA00013160"/>
    </source>
</evidence>
<evidence type="ECO:0000313" key="10">
    <source>
        <dbReference type="EMBL" id="MED6206741.1"/>
    </source>
</evidence>
<keyword evidence="6 9" id="KW-0030">Aminoacyl-tRNA synthetase</keyword>
<dbReference type="Pfam" id="PF00579">
    <property type="entry name" value="tRNA-synt_1b"/>
    <property type="match status" value="1"/>
</dbReference>